<evidence type="ECO:0008006" key="4">
    <source>
        <dbReference type="Google" id="ProtNLM"/>
    </source>
</evidence>
<dbReference type="EMBL" id="JAFNEN010000508">
    <property type="protein sequence ID" value="KAG8181547.1"/>
    <property type="molecule type" value="Genomic_DNA"/>
</dbReference>
<accession>A0AAV6UBH1</accession>
<dbReference type="Proteomes" id="UP000827092">
    <property type="component" value="Unassembled WGS sequence"/>
</dbReference>
<feature type="region of interest" description="Disordered" evidence="1">
    <location>
        <begin position="47"/>
        <end position="71"/>
    </location>
</feature>
<keyword evidence="3" id="KW-1185">Reference proteome</keyword>
<name>A0AAV6UBH1_9ARAC</name>
<evidence type="ECO:0000256" key="1">
    <source>
        <dbReference type="SAM" id="MobiDB-lite"/>
    </source>
</evidence>
<sequence length="71" mass="7952">MGESELRGRRDVFVQSVCSGKYRFLTAIQCFWSSNRTEYAAGIPISPPHSIPSPPPLCLSVQPEKSERISR</sequence>
<proteinExistence type="predicted"/>
<gene>
    <name evidence="2" type="ORF">JTE90_025193</name>
</gene>
<organism evidence="2 3">
    <name type="scientific">Oedothorax gibbosus</name>
    <dbReference type="NCBI Taxonomy" id="931172"/>
    <lineage>
        <taxon>Eukaryota</taxon>
        <taxon>Metazoa</taxon>
        <taxon>Ecdysozoa</taxon>
        <taxon>Arthropoda</taxon>
        <taxon>Chelicerata</taxon>
        <taxon>Arachnida</taxon>
        <taxon>Araneae</taxon>
        <taxon>Araneomorphae</taxon>
        <taxon>Entelegynae</taxon>
        <taxon>Araneoidea</taxon>
        <taxon>Linyphiidae</taxon>
        <taxon>Erigoninae</taxon>
        <taxon>Oedothorax</taxon>
    </lineage>
</organism>
<comment type="caution">
    <text evidence="2">The sequence shown here is derived from an EMBL/GenBank/DDBJ whole genome shotgun (WGS) entry which is preliminary data.</text>
</comment>
<evidence type="ECO:0000313" key="3">
    <source>
        <dbReference type="Proteomes" id="UP000827092"/>
    </source>
</evidence>
<feature type="compositionally biased region" description="Pro residues" evidence="1">
    <location>
        <begin position="47"/>
        <end position="57"/>
    </location>
</feature>
<evidence type="ECO:0000313" key="2">
    <source>
        <dbReference type="EMBL" id="KAG8181547.1"/>
    </source>
</evidence>
<reference evidence="2 3" key="1">
    <citation type="journal article" date="2022" name="Nat. Ecol. Evol.">
        <title>A masculinizing supergene underlies an exaggerated male reproductive morph in a spider.</title>
        <authorList>
            <person name="Hendrickx F."/>
            <person name="De Corte Z."/>
            <person name="Sonet G."/>
            <person name="Van Belleghem S.M."/>
            <person name="Kostlbacher S."/>
            <person name="Vangestel C."/>
        </authorList>
    </citation>
    <scope>NUCLEOTIDE SEQUENCE [LARGE SCALE GENOMIC DNA]</scope>
    <source>
        <strain evidence="2">W744_W776</strain>
    </source>
</reference>
<protein>
    <recommendedName>
        <fullName evidence="4">Peptide-methionine (S)-S-oxide reductase</fullName>
    </recommendedName>
</protein>
<dbReference type="AlphaFoldDB" id="A0AAV6UBH1"/>